<feature type="compositionally biased region" description="Polar residues" evidence="2">
    <location>
        <begin position="21"/>
        <end position="39"/>
    </location>
</feature>
<reference evidence="3" key="1">
    <citation type="submission" date="2023-03" db="EMBL/GenBank/DDBJ databases">
        <title>Massive genome expansion in bonnet fungi (Mycena s.s.) driven by repeated elements and novel gene families across ecological guilds.</title>
        <authorList>
            <consortium name="Lawrence Berkeley National Laboratory"/>
            <person name="Harder C.B."/>
            <person name="Miyauchi S."/>
            <person name="Viragh M."/>
            <person name="Kuo A."/>
            <person name="Thoen E."/>
            <person name="Andreopoulos B."/>
            <person name="Lu D."/>
            <person name="Skrede I."/>
            <person name="Drula E."/>
            <person name="Henrissat B."/>
            <person name="Morin E."/>
            <person name="Kohler A."/>
            <person name="Barry K."/>
            <person name="LaButti K."/>
            <person name="Morin E."/>
            <person name="Salamov A."/>
            <person name="Lipzen A."/>
            <person name="Mereny Z."/>
            <person name="Hegedus B."/>
            <person name="Baldrian P."/>
            <person name="Stursova M."/>
            <person name="Weitz H."/>
            <person name="Taylor A."/>
            <person name="Grigoriev I.V."/>
            <person name="Nagy L.G."/>
            <person name="Martin F."/>
            <person name="Kauserud H."/>
        </authorList>
    </citation>
    <scope>NUCLEOTIDE SEQUENCE</scope>
    <source>
        <strain evidence="3">9284</strain>
    </source>
</reference>
<feature type="compositionally biased region" description="Polar residues" evidence="2">
    <location>
        <begin position="479"/>
        <end position="496"/>
    </location>
</feature>
<feature type="region of interest" description="Disordered" evidence="2">
    <location>
        <begin position="721"/>
        <end position="804"/>
    </location>
</feature>
<dbReference type="AlphaFoldDB" id="A0AAD7BMR6"/>
<accession>A0AAD7BMR6</accession>
<feature type="compositionally biased region" description="Basic and acidic residues" evidence="2">
    <location>
        <begin position="58"/>
        <end position="68"/>
    </location>
</feature>
<evidence type="ECO:0000313" key="3">
    <source>
        <dbReference type="EMBL" id="KAJ7625580.1"/>
    </source>
</evidence>
<feature type="region of interest" description="Disordered" evidence="2">
    <location>
        <begin position="1"/>
        <end position="70"/>
    </location>
</feature>
<dbReference type="Proteomes" id="UP001221142">
    <property type="component" value="Unassembled WGS sequence"/>
</dbReference>
<feature type="compositionally biased region" description="Low complexity" evidence="2">
    <location>
        <begin position="659"/>
        <end position="669"/>
    </location>
</feature>
<dbReference type="EMBL" id="JARKIF010000012">
    <property type="protein sequence ID" value="KAJ7625580.1"/>
    <property type="molecule type" value="Genomic_DNA"/>
</dbReference>
<feature type="region of interest" description="Disordered" evidence="2">
    <location>
        <begin position="274"/>
        <end position="563"/>
    </location>
</feature>
<feature type="compositionally biased region" description="Pro residues" evidence="2">
    <location>
        <begin position="729"/>
        <end position="738"/>
    </location>
</feature>
<feature type="region of interest" description="Disordered" evidence="2">
    <location>
        <begin position="650"/>
        <end position="669"/>
    </location>
</feature>
<feature type="region of interest" description="Disordered" evidence="2">
    <location>
        <begin position="830"/>
        <end position="853"/>
    </location>
</feature>
<evidence type="ECO:0000256" key="2">
    <source>
        <dbReference type="SAM" id="MobiDB-lite"/>
    </source>
</evidence>
<feature type="compositionally biased region" description="Low complexity" evidence="2">
    <location>
        <begin position="274"/>
        <end position="293"/>
    </location>
</feature>
<keyword evidence="1" id="KW-0175">Coiled coil</keyword>
<feature type="region of interest" description="Disordered" evidence="2">
    <location>
        <begin position="224"/>
        <end position="254"/>
    </location>
</feature>
<feature type="compositionally biased region" description="Pro residues" evidence="2">
    <location>
        <begin position="296"/>
        <end position="306"/>
    </location>
</feature>
<protein>
    <submittedName>
        <fullName evidence="3">Uncharacterized protein</fullName>
    </submittedName>
</protein>
<comment type="caution">
    <text evidence="3">The sequence shown here is derived from an EMBL/GenBank/DDBJ whole genome shotgun (WGS) entry which is preliminary data.</text>
</comment>
<sequence>MESHAYSDEEDESPVEFGYRQTETPSPRTELLSPTSPLATSPRALHGQINSIRHTRRGPSERFRRQREQTYANVSPGQLLSLLIEKDYEASKLRKALNRAHDRVEAETSRALEAEHATQQTLNQFRVVNEAKVTAERFLAKTSEELRLWKFQFEHAQKELKRAQDMVHLVERQRDDAEKEAVKARTTARQLHEQRLITDAMEEGRRLGYKAGLRRARQEMAYTLGGTSTYDDTDVEPEEGRAYTTDEPDSGLDAPLNASPLPPIRSPQIIRMPEAPQSPSAAAAPPTIPLAAPLVMPSPRPPPSMPPFETETVRAAPQSVRSPSIQIDRYPIEIPSASVFNDTRPSGYPQRDQRQAPPENHQQVRRRPSSQSQHQAPPPPRSVRDEPPPSPIPSRPPSRQEQLQFQAPPDNYIPSMNIDGGIALPPPFQLSQPVISQPPPPQPAAETRPRDSWYNPHPVPEDAQSPTQSWYQQKRPRSNAGSATGRSNAGSATGRSASGRHARHASDAGVYNRKDAYSGGLGAINEDSRSVGGSQRSRSMQESRESLVPPPLPAKDARHQKQAIADELRYSDPDLAEGWRRDAAVNAETASSRSRPPRNVHLPAKLTMPAPLSPPTSLGHIRARSMSGSTVRSGISQPPNMMDLASRPSLRRVKEKRPISPSDSSSQIPLSFNVAPQMGQFLSPDYQAQPLPVPIPRHAGFVPQSVTVPAEITVPVTLQGKPIAFPSSGEPPPQPRPPSGMSNYRGSAYGGSNVSLNRPRSTSINGAPASRPGSTEALPLPPVRPLSSGKGQYVAGPTLTADGPGLTHRAFDDFDPSSYVDPAFFAADMSAPAPRSRRGSTSSRHSGLSYMGP</sequence>
<feature type="region of interest" description="Disordered" evidence="2">
    <location>
        <begin position="586"/>
        <end position="614"/>
    </location>
</feature>
<feature type="compositionally biased region" description="Polar residues" evidence="2">
    <location>
        <begin position="750"/>
        <end position="765"/>
    </location>
</feature>
<feature type="coiled-coil region" evidence="1">
    <location>
        <begin position="153"/>
        <end position="194"/>
    </location>
</feature>
<evidence type="ECO:0000256" key="1">
    <source>
        <dbReference type="SAM" id="Coils"/>
    </source>
</evidence>
<organism evidence="3 4">
    <name type="scientific">Roridomyces roridus</name>
    <dbReference type="NCBI Taxonomy" id="1738132"/>
    <lineage>
        <taxon>Eukaryota</taxon>
        <taxon>Fungi</taxon>
        <taxon>Dikarya</taxon>
        <taxon>Basidiomycota</taxon>
        <taxon>Agaricomycotina</taxon>
        <taxon>Agaricomycetes</taxon>
        <taxon>Agaricomycetidae</taxon>
        <taxon>Agaricales</taxon>
        <taxon>Marasmiineae</taxon>
        <taxon>Mycenaceae</taxon>
        <taxon>Roridomyces</taxon>
    </lineage>
</organism>
<gene>
    <name evidence="3" type="ORF">FB45DRAFT_921808</name>
</gene>
<name>A0AAD7BMR6_9AGAR</name>
<evidence type="ECO:0000313" key="4">
    <source>
        <dbReference type="Proteomes" id="UP001221142"/>
    </source>
</evidence>
<proteinExistence type="predicted"/>
<keyword evidence="4" id="KW-1185">Reference proteome</keyword>